<dbReference type="InParanoid" id="A0A0D0D6D2"/>
<accession>A0A0D0D6D2</accession>
<name>A0A0D0D6D2_9AGAM</name>
<sequence length="114" mass="13318">MQCQEEGRHWSDVVDHKFQFSRILCVSVQFGCFADYRGAARSWENLTLQKEWTLLRWYFYTTRTCSNFVEFNLSSTTGLPSAQTLWRWLSPFILCHHTAAVRSGTATSFPFHPS</sequence>
<dbReference type="AlphaFoldDB" id="A0A0D0D6D2"/>
<evidence type="ECO:0000313" key="2">
    <source>
        <dbReference type="Proteomes" id="UP000054538"/>
    </source>
</evidence>
<evidence type="ECO:0000313" key="1">
    <source>
        <dbReference type="EMBL" id="KIK92357.1"/>
    </source>
</evidence>
<protein>
    <submittedName>
        <fullName evidence="1">Uncharacterized protein</fullName>
    </submittedName>
</protein>
<organism evidence="1 2">
    <name type="scientific">Paxillus rubicundulus Ve08.2h10</name>
    <dbReference type="NCBI Taxonomy" id="930991"/>
    <lineage>
        <taxon>Eukaryota</taxon>
        <taxon>Fungi</taxon>
        <taxon>Dikarya</taxon>
        <taxon>Basidiomycota</taxon>
        <taxon>Agaricomycotina</taxon>
        <taxon>Agaricomycetes</taxon>
        <taxon>Agaricomycetidae</taxon>
        <taxon>Boletales</taxon>
        <taxon>Paxilineae</taxon>
        <taxon>Paxillaceae</taxon>
        <taxon>Paxillus</taxon>
    </lineage>
</organism>
<keyword evidence="2" id="KW-1185">Reference proteome</keyword>
<dbReference type="EMBL" id="KN825288">
    <property type="protein sequence ID" value="KIK92357.1"/>
    <property type="molecule type" value="Genomic_DNA"/>
</dbReference>
<dbReference type="HOGENOM" id="CLU_2121833_0_0_1"/>
<reference evidence="1 2" key="1">
    <citation type="submission" date="2014-04" db="EMBL/GenBank/DDBJ databases">
        <authorList>
            <consortium name="DOE Joint Genome Institute"/>
            <person name="Kuo A."/>
            <person name="Kohler A."/>
            <person name="Jargeat P."/>
            <person name="Nagy L.G."/>
            <person name="Floudas D."/>
            <person name="Copeland A."/>
            <person name="Barry K.W."/>
            <person name="Cichocki N."/>
            <person name="Veneault-Fourrey C."/>
            <person name="LaButti K."/>
            <person name="Lindquist E.A."/>
            <person name="Lipzen A."/>
            <person name="Lundell T."/>
            <person name="Morin E."/>
            <person name="Murat C."/>
            <person name="Sun H."/>
            <person name="Tunlid A."/>
            <person name="Henrissat B."/>
            <person name="Grigoriev I.V."/>
            <person name="Hibbett D.S."/>
            <person name="Martin F."/>
            <person name="Nordberg H.P."/>
            <person name="Cantor M.N."/>
            <person name="Hua S.X."/>
        </authorList>
    </citation>
    <scope>NUCLEOTIDE SEQUENCE [LARGE SCALE GENOMIC DNA]</scope>
    <source>
        <strain evidence="1 2">Ve08.2h10</strain>
    </source>
</reference>
<reference evidence="2" key="2">
    <citation type="submission" date="2015-01" db="EMBL/GenBank/DDBJ databases">
        <title>Evolutionary Origins and Diversification of the Mycorrhizal Mutualists.</title>
        <authorList>
            <consortium name="DOE Joint Genome Institute"/>
            <consortium name="Mycorrhizal Genomics Consortium"/>
            <person name="Kohler A."/>
            <person name="Kuo A."/>
            <person name="Nagy L.G."/>
            <person name="Floudas D."/>
            <person name="Copeland A."/>
            <person name="Barry K.W."/>
            <person name="Cichocki N."/>
            <person name="Veneault-Fourrey C."/>
            <person name="LaButti K."/>
            <person name="Lindquist E.A."/>
            <person name="Lipzen A."/>
            <person name="Lundell T."/>
            <person name="Morin E."/>
            <person name="Murat C."/>
            <person name="Riley R."/>
            <person name="Ohm R."/>
            <person name="Sun H."/>
            <person name="Tunlid A."/>
            <person name="Henrissat B."/>
            <person name="Grigoriev I.V."/>
            <person name="Hibbett D.S."/>
            <person name="Martin F."/>
        </authorList>
    </citation>
    <scope>NUCLEOTIDE SEQUENCE [LARGE SCALE GENOMIC DNA]</scope>
    <source>
        <strain evidence="2">Ve08.2h10</strain>
    </source>
</reference>
<proteinExistence type="predicted"/>
<gene>
    <name evidence="1" type="ORF">PAXRUDRAFT_830012</name>
</gene>
<dbReference type="Proteomes" id="UP000054538">
    <property type="component" value="Unassembled WGS sequence"/>
</dbReference>